<accession>A0A9Q3B9A0</accession>
<evidence type="ECO:0000313" key="1">
    <source>
        <dbReference type="EMBL" id="MBW0461047.1"/>
    </source>
</evidence>
<organism evidence="1 2">
    <name type="scientific">Austropuccinia psidii MF-1</name>
    <dbReference type="NCBI Taxonomy" id="1389203"/>
    <lineage>
        <taxon>Eukaryota</taxon>
        <taxon>Fungi</taxon>
        <taxon>Dikarya</taxon>
        <taxon>Basidiomycota</taxon>
        <taxon>Pucciniomycotina</taxon>
        <taxon>Pucciniomycetes</taxon>
        <taxon>Pucciniales</taxon>
        <taxon>Sphaerophragmiaceae</taxon>
        <taxon>Austropuccinia</taxon>
    </lineage>
</organism>
<gene>
    <name evidence="1" type="ORF">O181_000762</name>
</gene>
<dbReference type="Proteomes" id="UP000765509">
    <property type="component" value="Unassembled WGS sequence"/>
</dbReference>
<evidence type="ECO:0000313" key="2">
    <source>
        <dbReference type="Proteomes" id="UP000765509"/>
    </source>
</evidence>
<reference evidence="1" key="1">
    <citation type="submission" date="2021-03" db="EMBL/GenBank/DDBJ databases">
        <title>Draft genome sequence of rust myrtle Austropuccinia psidii MF-1, a brazilian biotype.</title>
        <authorList>
            <person name="Quecine M.C."/>
            <person name="Pachon D.M.R."/>
            <person name="Bonatelli M.L."/>
            <person name="Correr F.H."/>
            <person name="Franceschini L.M."/>
            <person name="Leite T.F."/>
            <person name="Margarido G.R.A."/>
            <person name="Almeida C.A."/>
            <person name="Ferrarezi J.A."/>
            <person name="Labate C.A."/>
        </authorList>
    </citation>
    <scope>NUCLEOTIDE SEQUENCE</scope>
    <source>
        <strain evidence="1">MF-1</strain>
    </source>
</reference>
<keyword evidence="2" id="KW-1185">Reference proteome</keyword>
<dbReference type="AlphaFoldDB" id="A0A9Q3B9A0"/>
<sequence length="85" mass="9898">MEHKGLNLVSHWEELEESIQKIFLREIHFKDLMENSKGWNPNRQLKILEEGEAKIRENQATIQTIEEQWGQKENILTPSGSQGVG</sequence>
<dbReference type="EMBL" id="AVOT02000096">
    <property type="protein sequence ID" value="MBW0461047.1"/>
    <property type="molecule type" value="Genomic_DNA"/>
</dbReference>
<protein>
    <submittedName>
        <fullName evidence="1">Uncharacterized protein</fullName>
    </submittedName>
</protein>
<name>A0A9Q3B9A0_9BASI</name>
<comment type="caution">
    <text evidence="1">The sequence shown here is derived from an EMBL/GenBank/DDBJ whole genome shotgun (WGS) entry which is preliminary data.</text>
</comment>
<proteinExistence type="predicted"/>